<reference evidence="1 2" key="1">
    <citation type="journal article" date="2018" name="Environ. Microbiol.">
        <title>Novel energy conservation strategies and behaviour of Pelotomaculum schinkii driving syntrophic propionate catabolism.</title>
        <authorList>
            <person name="Hidalgo-Ahumada C.A.P."/>
            <person name="Nobu M.K."/>
            <person name="Narihiro T."/>
            <person name="Tamaki H."/>
            <person name="Liu W.T."/>
            <person name="Kamagata Y."/>
            <person name="Stams A.J.M."/>
            <person name="Imachi H."/>
            <person name="Sousa D.Z."/>
        </authorList>
    </citation>
    <scope>NUCLEOTIDE SEQUENCE [LARGE SCALE GENOMIC DNA]</scope>
    <source>
        <strain evidence="1 2">MGP</strain>
    </source>
</reference>
<organism evidence="1 2">
    <name type="scientific">Pelotomaculum propionicicum</name>
    <dbReference type="NCBI Taxonomy" id="258475"/>
    <lineage>
        <taxon>Bacteria</taxon>
        <taxon>Bacillati</taxon>
        <taxon>Bacillota</taxon>
        <taxon>Clostridia</taxon>
        <taxon>Eubacteriales</taxon>
        <taxon>Desulfotomaculaceae</taxon>
        <taxon>Pelotomaculum</taxon>
    </lineage>
</organism>
<dbReference type="OrthoDB" id="5464833at2"/>
<accession>A0A4Y7RNG5</accession>
<dbReference type="EMBL" id="QFFZ01000037">
    <property type="protein sequence ID" value="TEB09837.1"/>
    <property type="molecule type" value="Genomic_DNA"/>
</dbReference>
<sequence length="189" mass="21818">MRLDYYLPQYNFVERHSITVNSTPEKVFEAFWQLDMAESKIIKTLLKIRGTYGLIFPGKSNKQSSLGLSIKDMIDKSGFILLEEMKNKEVVMGFVGRFWRPSGGIDRSVKAEDFVGFNKNGYCKSAWNFYIEQELGDKLRLPTETRILCCGGSAKILFSLYWAVIRPFSGWIRLEMLRIIKKTGANEFN</sequence>
<dbReference type="RefSeq" id="WP_134214627.1">
    <property type="nucleotide sequence ID" value="NZ_QFFZ01000037.1"/>
</dbReference>
<name>A0A4Y7RNG5_9FIRM</name>
<protein>
    <submittedName>
        <fullName evidence="1">Uncharacterized protein</fullName>
    </submittedName>
</protein>
<gene>
    <name evidence="1" type="ORF">Pmgp_02838</name>
</gene>
<keyword evidence="2" id="KW-1185">Reference proteome</keyword>
<dbReference type="AlphaFoldDB" id="A0A4Y7RNG5"/>
<proteinExistence type="predicted"/>
<evidence type="ECO:0000313" key="2">
    <source>
        <dbReference type="Proteomes" id="UP000297597"/>
    </source>
</evidence>
<comment type="caution">
    <text evidence="1">The sequence shown here is derived from an EMBL/GenBank/DDBJ whole genome shotgun (WGS) entry which is preliminary data.</text>
</comment>
<evidence type="ECO:0000313" key="1">
    <source>
        <dbReference type="EMBL" id="TEB09837.1"/>
    </source>
</evidence>
<dbReference type="Proteomes" id="UP000297597">
    <property type="component" value="Unassembled WGS sequence"/>
</dbReference>